<dbReference type="AlphaFoldDB" id="D1AHP5"/>
<proteinExistence type="predicted"/>
<dbReference type="STRING" id="526218.Sterm_1417"/>
<reference evidence="2" key="1">
    <citation type="submission" date="2009-09" db="EMBL/GenBank/DDBJ databases">
        <title>The complete chromosome of Sebaldella termitidis ATCC 33386.</title>
        <authorList>
            <consortium name="US DOE Joint Genome Institute (JGI-PGF)"/>
            <person name="Lucas S."/>
            <person name="Copeland A."/>
            <person name="Lapidus A."/>
            <person name="Glavina del Rio T."/>
            <person name="Dalin E."/>
            <person name="Tice H."/>
            <person name="Bruce D."/>
            <person name="Goodwin L."/>
            <person name="Pitluck S."/>
            <person name="Kyrpides N."/>
            <person name="Mavromatis K."/>
            <person name="Ivanova N."/>
            <person name="Mikhailova N."/>
            <person name="Sims D."/>
            <person name="Meincke L."/>
            <person name="Brettin T."/>
            <person name="Detter J.C."/>
            <person name="Han C."/>
            <person name="Larimer F."/>
            <person name="Land M."/>
            <person name="Hauser L."/>
            <person name="Markowitz V."/>
            <person name="Cheng J.F."/>
            <person name="Hugenholtz P."/>
            <person name="Woyke T."/>
            <person name="Wu D."/>
            <person name="Eisen J.A."/>
        </authorList>
    </citation>
    <scope>NUCLEOTIDE SEQUENCE [LARGE SCALE GENOMIC DNA]</scope>
    <source>
        <strain evidence="2">ATCC 33386 / NCTC 11300</strain>
    </source>
</reference>
<evidence type="ECO:0000313" key="1">
    <source>
        <dbReference type="EMBL" id="ACZ08279.1"/>
    </source>
</evidence>
<keyword evidence="2" id="KW-1185">Reference proteome</keyword>
<dbReference type="EMBL" id="CP001739">
    <property type="protein sequence ID" value="ACZ08279.1"/>
    <property type="molecule type" value="Genomic_DNA"/>
</dbReference>
<dbReference type="HOGENOM" id="CLU_1685367_0_0_0"/>
<accession>D1AHP5</accession>
<name>D1AHP5_SEBTE</name>
<protein>
    <submittedName>
        <fullName evidence="1">Uncharacterized protein</fullName>
    </submittedName>
</protein>
<dbReference type="KEGG" id="str:Sterm_1417"/>
<dbReference type="Proteomes" id="UP000000845">
    <property type="component" value="Chromosome"/>
</dbReference>
<gene>
    <name evidence="1" type="ordered locus">Sterm_1417</name>
</gene>
<evidence type="ECO:0000313" key="2">
    <source>
        <dbReference type="Proteomes" id="UP000000845"/>
    </source>
</evidence>
<reference evidence="1 2" key="2">
    <citation type="journal article" date="2010" name="Stand. Genomic Sci.">
        <title>Complete genome sequence of Sebaldella termitidis type strain (NCTC 11300).</title>
        <authorList>
            <person name="Harmon-Smith M."/>
            <person name="Celia L."/>
            <person name="Chertkov O."/>
            <person name="Lapidus A."/>
            <person name="Copeland A."/>
            <person name="Glavina Del Rio T."/>
            <person name="Nolan M."/>
            <person name="Lucas S."/>
            <person name="Tice H."/>
            <person name="Cheng J.F."/>
            <person name="Han C."/>
            <person name="Detter J.C."/>
            <person name="Bruce D."/>
            <person name="Goodwin L."/>
            <person name="Pitluck S."/>
            <person name="Pati A."/>
            <person name="Liolios K."/>
            <person name="Ivanova N."/>
            <person name="Mavromatis K."/>
            <person name="Mikhailova N."/>
            <person name="Chen A."/>
            <person name="Palaniappan K."/>
            <person name="Land M."/>
            <person name="Hauser L."/>
            <person name="Chang Y.J."/>
            <person name="Jeffries C.D."/>
            <person name="Brettin T."/>
            <person name="Goker M."/>
            <person name="Beck B."/>
            <person name="Bristow J."/>
            <person name="Eisen J.A."/>
            <person name="Markowitz V."/>
            <person name="Hugenholtz P."/>
            <person name="Kyrpides N.C."/>
            <person name="Klenk H.P."/>
            <person name="Chen F."/>
        </authorList>
    </citation>
    <scope>NUCLEOTIDE SEQUENCE [LARGE SCALE GENOMIC DNA]</scope>
    <source>
        <strain evidence="2">ATCC 33386 / NCTC 11300</strain>
    </source>
</reference>
<dbReference type="RefSeq" id="WP_012860875.1">
    <property type="nucleotide sequence ID" value="NC_013517.1"/>
</dbReference>
<organism evidence="1 2">
    <name type="scientific">Sebaldella termitidis (strain ATCC 33386 / NCTC 11300)</name>
    <dbReference type="NCBI Taxonomy" id="526218"/>
    <lineage>
        <taxon>Bacteria</taxon>
        <taxon>Fusobacteriati</taxon>
        <taxon>Fusobacteriota</taxon>
        <taxon>Fusobacteriia</taxon>
        <taxon>Fusobacteriales</taxon>
        <taxon>Leptotrichiaceae</taxon>
        <taxon>Sebaldella</taxon>
    </lineage>
</organism>
<sequence>MQKGNGVKGKYMENMDYTIKNIDKLEDLKDFEWEYKNKKFLLLDAVAFDDMLTLVEKNYIDADGYMSEKRYRSFSLKNLTELEFFGLKVVLNEKPKLSKEDKEFLEKEMYFARERNGTLYVYFEKPVQVLEDGQWEANTFNTFDCFPIDEEKFPFITWKSGKAWSKAELMELEVIE</sequence>